<accession>A0AAF0FWK5</accession>
<dbReference type="PANTHER" id="PTHR10859:SF105">
    <property type="entry name" value="DOLICHYL-PHOSPHATE BETA-D-MANNOSYLTRANSFERASE"/>
    <property type="match status" value="1"/>
</dbReference>
<dbReference type="EC" id="2.4.-.-" evidence="2"/>
<dbReference type="AlphaFoldDB" id="A0AAF0FWK5"/>
<evidence type="ECO:0000259" key="1">
    <source>
        <dbReference type="Pfam" id="PF00535"/>
    </source>
</evidence>
<dbReference type="GO" id="GO:0016757">
    <property type="term" value="F:glycosyltransferase activity"/>
    <property type="evidence" value="ECO:0007669"/>
    <property type="project" value="UniProtKB-KW"/>
</dbReference>
<dbReference type="InterPro" id="IPR029044">
    <property type="entry name" value="Nucleotide-diphossugar_trans"/>
</dbReference>
<evidence type="ECO:0000313" key="3">
    <source>
        <dbReference type="Proteomes" id="UP001218895"/>
    </source>
</evidence>
<organism evidence="2 3">
    <name type="scientific">Methanomicrobium antiquum</name>
    <dbReference type="NCBI Taxonomy" id="487686"/>
    <lineage>
        <taxon>Archaea</taxon>
        <taxon>Methanobacteriati</taxon>
        <taxon>Methanobacteriota</taxon>
        <taxon>Stenosarchaea group</taxon>
        <taxon>Methanomicrobia</taxon>
        <taxon>Methanomicrobiales</taxon>
        <taxon>Methanomicrobiaceae</taxon>
        <taxon>Methanomicrobium</taxon>
    </lineage>
</organism>
<keyword evidence="3" id="KW-1185">Reference proteome</keyword>
<dbReference type="RefSeq" id="WP_278099172.1">
    <property type="nucleotide sequence ID" value="NZ_CP091092.1"/>
</dbReference>
<proteinExistence type="predicted"/>
<name>A0AAF0FWK5_9EURY</name>
<dbReference type="SUPFAM" id="SSF53448">
    <property type="entry name" value="Nucleotide-diphospho-sugar transferases"/>
    <property type="match status" value="1"/>
</dbReference>
<protein>
    <submittedName>
        <fullName evidence="2">Glycosyltransferase</fullName>
        <ecNumber evidence="2">2.4.-.-</ecNumber>
    </submittedName>
</protein>
<dbReference type="Pfam" id="PF00535">
    <property type="entry name" value="Glycos_transf_2"/>
    <property type="match status" value="1"/>
</dbReference>
<dbReference type="GO" id="GO:0006487">
    <property type="term" value="P:protein N-linked glycosylation"/>
    <property type="evidence" value="ECO:0007669"/>
    <property type="project" value="TreeGrafter"/>
</dbReference>
<dbReference type="InterPro" id="IPR001173">
    <property type="entry name" value="Glyco_trans_2-like"/>
</dbReference>
<dbReference type="PANTHER" id="PTHR10859">
    <property type="entry name" value="GLYCOSYL TRANSFERASE"/>
    <property type="match status" value="1"/>
</dbReference>
<evidence type="ECO:0000313" key="2">
    <source>
        <dbReference type="EMBL" id="WFN36334.1"/>
    </source>
</evidence>
<dbReference type="Gene3D" id="3.90.550.10">
    <property type="entry name" value="Spore Coat Polysaccharide Biosynthesis Protein SpsA, Chain A"/>
    <property type="match status" value="1"/>
</dbReference>
<dbReference type="KEGG" id="manq:L1994_09325"/>
<keyword evidence="2" id="KW-0808">Transferase</keyword>
<gene>
    <name evidence="2" type="ORF">L1994_09325</name>
</gene>
<dbReference type="Proteomes" id="UP001218895">
    <property type="component" value="Chromosome"/>
</dbReference>
<reference evidence="2" key="1">
    <citation type="submission" date="2022-01" db="EMBL/GenBank/DDBJ databases">
        <title>Complete genome of Methanomicrobium antiquum DSM 21220.</title>
        <authorList>
            <person name="Chen S.-C."/>
            <person name="You Y.-T."/>
            <person name="Zhou Y.-Z."/>
            <person name="Lai M.-C."/>
        </authorList>
    </citation>
    <scope>NUCLEOTIDE SEQUENCE</scope>
    <source>
        <strain evidence="2">DSM 21220</strain>
    </source>
</reference>
<feature type="domain" description="Glycosyltransferase 2-like" evidence="1">
    <location>
        <begin position="7"/>
        <end position="172"/>
    </location>
</feature>
<dbReference type="EMBL" id="CP091092">
    <property type="protein sequence ID" value="WFN36334.1"/>
    <property type="molecule type" value="Genomic_DNA"/>
</dbReference>
<dbReference type="GeneID" id="79950597"/>
<sequence length="239" mass="26925">MTNPKLTVAILVYNDVEALKHAIPKSVEILNCLNISYEILITEDASTDGSYEVALDFSKDPHIRVNHSDMRRGKGGAINDALEDSSGEIFCFYDVDLSTDLRSLEELITNIQNGADIAIGSRLAPGSQVNRKGGRNTASIIYNKFVRIILKSKIQDHQCGFKAFNKERLKKIMPYISAKKWTWDTEVLALGQKWGYKIIEIPVVWTQTGKTNLCFHDVLDMGWSVLKFAVKIRSFPDKI</sequence>
<keyword evidence="2" id="KW-0328">Glycosyltransferase</keyword>